<keyword evidence="10" id="KW-1185">Reference proteome</keyword>
<dbReference type="GO" id="GO:0016020">
    <property type="term" value="C:membrane"/>
    <property type="evidence" value="ECO:0007669"/>
    <property type="project" value="UniProtKB-SubCell"/>
</dbReference>
<protein>
    <recommendedName>
        <fullName evidence="8">Rhodopsin domain-containing protein</fullName>
    </recommendedName>
</protein>
<comment type="caution">
    <text evidence="9">The sequence shown here is derived from an EMBL/GenBank/DDBJ whole genome shotgun (WGS) entry which is preliminary data.</text>
</comment>
<evidence type="ECO:0000256" key="3">
    <source>
        <dbReference type="ARBA" id="ARBA00022989"/>
    </source>
</evidence>
<evidence type="ECO:0000256" key="4">
    <source>
        <dbReference type="ARBA" id="ARBA00023136"/>
    </source>
</evidence>
<gene>
    <name evidence="9" type="ORF">BCR34DRAFT_166180</name>
</gene>
<feature type="region of interest" description="Disordered" evidence="6">
    <location>
        <begin position="303"/>
        <end position="349"/>
    </location>
</feature>
<feature type="transmembrane region" description="Helical" evidence="7">
    <location>
        <begin position="212"/>
        <end position="231"/>
    </location>
</feature>
<dbReference type="AlphaFoldDB" id="A0A1Y1YHE7"/>
<accession>A0A1Y1YHE7</accession>
<evidence type="ECO:0000256" key="7">
    <source>
        <dbReference type="SAM" id="Phobius"/>
    </source>
</evidence>
<keyword evidence="4 7" id="KW-0472">Membrane</keyword>
<feature type="transmembrane region" description="Helical" evidence="7">
    <location>
        <begin position="130"/>
        <end position="149"/>
    </location>
</feature>
<feature type="compositionally biased region" description="Basic and acidic residues" evidence="6">
    <location>
        <begin position="335"/>
        <end position="349"/>
    </location>
</feature>
<evidence type="ECO:0000256" key="1">
    <source>
        <dbReference type="ARBA" id="ARBA00004141"/>
    </source>
</evidence>
<keyword evidence="2 7" id="KW-0812">Transmembrane</keyword>
<feature type="domain" description="Rhodopsin" evidence="8">
    <location>
        <begin position="36"/>
        <end position="276"/>
    </location>
</feature>
<dbReference type="PANTHER" id="PTHR33048:SF129">
    <property type="entry name" value="INTEGRAL MEMBRANE PROTEIN-RELATED"/>
    <property type="match status" value="1"/>
</dbReference>
<proteinExistence type="inferred from homology"/>
<feature type="transmembrane region" description="Helical" evidence="7">
    <location>
        <begin position="90"/>
        <end position="118"/>
    </location>
</feature>
<dbReference type="InterPro" id="IPR049326">
    <property type="entry name" value="Rhodopsin_dom_fungi"/>
</dbReference>
<evidence type="ECO:0000256" key="2">
    <source>
        <dbReference type="ARBA" id="ARBA00022692"/>
    </source>
</evidence>
<dbReference type="InterPro" id="IPR052337">
    <property type="entry name" value="SAT4-like"/>
</dbReference>
<comment type="subcellular location">
    <subcellularLocation>
        <location evidence="1">Membrane</location>
        <topology evidence="1">Multi-pass membrane protein</topology>
    </subcellularLocation>
</comment>
<evidence type="ECO:0000313" key="9">
    <source>
        <dbReference type="EMBL" id="ORX97451.1"/>
    </source>
</evidence>
<dbReference type="Proteomes" id="UP000193144">
    <property type="component" value="Unassembled WGS sequence"/>
</dbReference>
<sequence>MTMDRHTPPVDDNLGPGALAICTPILAIALILYVTRVVSRTTPTNRLDFADYMVSLAVPCEIITYAFFIAMMVFGFGRQTYYLPVEDIKMIVWCTFPIALVGQMASALARISILALLVKFGMTRTWKISAWTAMALQAVVLFCSEILLLCSCRPIRALLENVPNARCLPSRVLWTTGYVYTVGINLLADFACAIAPLFVVINLSRSNVERSLMFFAMMLGTVATVATAIRIKHLRAFQQSSSATFRDTYPLYLLTRIEELVLLVAASAPFLKPAIERILRQWNMPTFQNKVIPLNSYHMTSGPGPEHSCYSEEPLKEQSTSSSSKAFAKANGNKMELEPAKSTSPDETR</sequence>
<evidence type="ECO:0000313" key="10">
    <source>
        <dbReference type="Proteomes" id="UP000193144"/>
    </source>
</evidence>
<keyword evidence="3 7" id="KW-1133">Transmembrane helix</keyword>
<evidence type="ECO:0000259" key="8">
    <source>
        <dbReference type="Pfam" id="PF20684"/>
    </source>
</evidence>
<feature type="transmembrane region" description="Helical" evidence="7">
    <location>
        <begin position="14"/>
        <end position="35"/>
    </location>
</feature>
<comment type="similarity">
    <text evidence="5">Belongs to the SAT4 family.</text>
</comment>
<feature type="transmembrane region" description="Helical" evidence="7">
    <location>
        <begin position="178"/>
        <end position="200"/>
    </location>
</feature>
<name>A0A1Y1YHE7_9PLEO</name>
<reference evidence="9 10" key="1">
    <citation type="submission" date="2016-07" db="EMBL/GenBank/DDBJ databases">
        <title>Pervasive Adenine N6-methylation of Active Genes in Fungi.</title>
        <authorList>
            <consortium name="DOE Joint Genome Institute"/>
            <person name="Mondo S.J."/>
            <person name="Dannebaum R.O."/>
            <person name="Kuo R.C."/>
            <person name="Labutti K."/>
            <person name="Haridas S."/>
            <person name="Kuo A."/>
            <person name="Salamov A."/>
            <person name="Ahrendt S.R."/>
            <person name="Lipzen A."/>
            <person name="Sullivan W."/>
            <person name="Andreopoulos W.B."/>
            <person name="Clum A."/>
            <person name="Lindquist E."/>
            <person name="Daum C."/>
            <person name="Ramamoorthy G.K."/>
            <person name="Gryganskyi A."/>
            <person name="Culley D."/>
            <person name="Magnuson J.K."/>
            <person name="James T.Y."/>
            <person name="O'Malley M.A."/>
            <person name="Stajich J.E."/>
            <person name="Spatafora J.W."/>
            <person name="Visel A."/>
            <person name="Grigoriev I.V."/>
        </authorList>
    </citation>
    <scope>NUCLEOTIDE SEQUENCE [LARGE SCALE GENOMIC DNA]</scope>
    <source>
        <strain evidence="9 10">CBS 115471</strain>
    </source>
</reference>
<dbReference type="OrthoDB" id="5022096at2759"/>
<dbReference type="Pfam" id="PF20684">
    <property type="entry name" value="Fung_rhodopsin"/>
    <property type="match status" value="1"/>
</dbReference>
<evidence type="ECO:0000256" key="5">
    <source>
        <dbReference type="ARBA" id="ARBA00038359"/>
    </source>
</evidence>
<dbReference type="EMBL" id="MCFA01000234">
    <property type="protein sequence ID" value="ORX97451.1"/>
    <property type="molecule type" value="Genomic_DNA"/>
</dbReference>
<evidence type="ECO:0000256" key="6">
    <source>
        <dbReference type="SAM" id="MobiDB-lite"/>
    </source>
</evidence>
<dbReference type="PANTHER" id="PTHR33048">
    <property type="entry name" value="PTH11-LIKE INTEGRAL MEMBRANE PROTEIN (AFU_ORTHOLOGUE AFUA_5G11245)"/>
    <property type="match status" value="1"/>
</dbReference>
<organism evidence="9 10">
    <name type="scientific">Clohesyomyces aquaticus</name>
    <dbReference type="NCBI Taxonomy" id="1231657"/>
    <lineage>
        <taxon>Eukaryota</taxon>
        <taxon>Fungi</taxon>
        <taxon>Dikarya</taxon>
        <taxon>Ascomycota</taxon>
        <taxon>Pezizomycotina</taxon>
        <taxon>Dothideomycetes</taxon>
        <taxon>Pleosporomycetidae</taxon>
        <taxon>Pleosporales</taxon>
        <taxon>Lindgomycetaceae</taxon>
        <taxon>Clohesyomyces</taxon>
    </lineage>
</organism>
<feature type="transmembrane region" description="Helical" evidence="7">
    <location>
        <begin position="56"/>
        <end position="78"/>
    </location>
</feature>